<evidence type="ECO:0000313" key="2">
    <source>
        <dbReference type="EMBL" id="KFB43698.1"/>
    </source>
</evidence>
<feature type="region of interest" description="Disordered" evidence="1">
    <location>
        <begin position="80"/>
        <end position="107"/>
    </location>
</feature>
<reference evidence="2 4" key="1">
    <citation type="journal article" date="2014" name="BMC Genomics">
        <title>Genome sequence of Anopheles sinensis provides insight into genetics basis of mosquito competence for malaria parasites.</title>
        <authorList>
            <person name="Zhou D."/>
            <person name="Zhang D."/>
            <person name="Ding G."/>
            <person name="Shi L."/>
            <person name="Hou Q."/>
            <person name="Ye Y."/>
            <person name="Xu Y."/>
            <person name="Zhou H."/>
            <person name="Xiong C."/>
            <person name="Li S."/>
            <person name="Yu J."/>
            <person name="Hong S."/>
            <person name="Yu X."/>
            <person name="Zou P."/>
            <person name="Chen C."/>
            <person name="Chang X."/>
            <person name="Wang W."/>
            <person name="Lv Y."/>
            <person name="Sun Y."/>
            <person name="Ma L."/>
            <person name="Shen B."/>
            <person name="Zhu C."/>
        </authorList>
    </citation>
    <scope>NUCLEOTIDE SEQUENCE [LARGE SCALE GENOMIC DNA]</scope>
</reference>
<evidence type="ECO:0000313" key="3">
    <source>
        <dbReference type="EnsemblMetazoa" id="ASIC011429-PA"/>
    </source>
</evidence>
<protein>
    <submittedName>
        <fullName evidence="2 3">Uncharacterized protein</fullName>
    </submittedName>
</protein>
<evidence type="ECO:0000313" key="4">
    <source>
        <dbReference type="Proteomes" id="UP000030765"/>
    </source>
</evidence>
<dbReference type="AlphaFoldDB" id="A0A084W0F4"/>
<dbReference type="EMBL" id="ATLV01019120">
    <property type="status" value="NOT_ANNOTATED_CDS"/>
    <property type="molecule type" value="Genomic_DNA"/>
</dbReference>
<sequence length="107" mass="12389">MCPLKRCESPRSATVLACDDLFRLVIGLRRSTNIQTACSVRGREWSVRGWRATDMAVSMPGRRPIGATPSFINQFRLSRTDRAHQQSQYQHRPGTEIRKSRQYIVRR</sequence>
<dbReference type="VEuPathDB" id="VectorBase:ASIC011429"/>
<reference evidence="3" key="2">
    <citation type="submission" date="2020-05" db="UniProtKB">
        <authorList>
            <consortium name="EnsemblMetazoa"/>
        </authorList>
    </citation>
    <scope>IDENTIFICATION</scope>
</reference>
<evidence type="ECO:0000256" key="1">
    <source>
        <dbReference type="SAM" id="MobiDB-lite"/>
    </source>
</evidence>
<dbReference type="EnsemblMetazoa" id="ASIC011429-RA">
    <property type="protein sequence ID" value="ASIC011429-PA"/>
    <property type="gene ID" value="ASIC011429"/>
</dbReference>
<dbReference type="Proteomes" id="UP000030765">
    <property type="component" value="Unassembled WGS sequence"/>
</dbReference>
<dbReference type="EMBL" id="KE525262">
    <property type="protein sequence ID" value="KFB43698.1"/>
    <property type="molecule type" value="Genomic_DNA"/>
</dbReference>
<gene>
    <name evidence="2" type="ORF">ZHAS_00011429</name>
</gene>
<name>A0A084W0F4_ANOSI</name>
<proteinExistence type="predicted"/>
<organism evidence="2">
    <name type="scientific">Anopheles sinensis</name>
    <name type="common">Mosquito</name>
    <dbReference type="NCBI Taxonomy" id="74873"/>
    <lineage>
        <taxon>Eukaryota</taxon>
        <taxon>Metazoa</taxon>
        <taxon>Ecdysozoa</taxon>
        <taxon>Arthropoda</taxon>
        <taxon>Hexapoda</taxon>
        <taxon>Insecta</taxon>
        <taxon>Pterygota</taxon>
        <taxon>Neoptera</taxon>
        <taxon>Endopterygota</taxon>
        <taxon>Diptera</taxon>
        <taxon>Nematocera</taxon>
        <taxon>Culicoidea</taxon>
        <taxon>Culicidae</taxon>
        <taxon>Anophelinae</taxon>
        <taxon>Anopheles</taxon>
    </lineage>
</organism>
<accession>A0A084W0F4</accession>
<keyword evidence="4" id="KW-1185">Reference proteome</keyword>